<feature type="region of interest" description="Disordered" evidence="1">
    <location>
        <begin position="358"/>
        <end position="379"/>
    </location>
</feature>
<feature type="region of interest" description="Disordered" evidence="1">
    <location>
        <begin position="103"/>
        <end position="130"/>
    </location>
</feature>
<dbReference type="Proteomes" id="UP001166304">
    <property type="component" value="Unassembled WGS sequence"/>
</dbReference>
<name>A0AA41G3A1_9EURY</name>
<proteinExistence type="predicted"/>
<organism evidence="2 3">
    <name type="scientific">Haloarcula salina</name>
    <dbReference type="NCBI Taxonomy" id="1429914"/>
    <lineage>
        <taxon>Archaea</taxon>
        <taxon>Methanobacteriati</taxon>
        <taxon>Methanobacteriota</taxon>
        <taxon>Stenosarchaea group</taxon>
        <taxon>Halobacteria</taxon>
        <taxon>Halobacteriales</taxon>
        <taxon>Haloarculaceae</taxon>
        <taxon>Haloarcula</taxon>
    </lineage>
</organism>
<protein>
    <submittedName>
        <fullName evidence="2">Uncharacterized protein</fullName>
    </submittedName>
</protein>
<reference evidence="2" key="1">
    <citation type="submission" date="2021-06" db="EMBL/GenBank/DDBJ databases">
        <title>New haloarchaea isolates fom saline soil.</title>
        <authorList>
            <person name="Duran-Viseras A."/>
            <person name="Sanchez-Porro C.S."/>
            <person name="Ventosa A."/>
        </authorList>
    </citation>
    <scope>NUCLEOTIDE SEQUENCE</scope>
    <source>
        <strain evidence="2">JCM 18369</strain>
    </source>
</reference>
<dbReference type="AlphaFoldDB" id="A0AA41G3A1"/>
<keyword evidence="3" id="KW-1185">Reference proteome</keyword>
<comment type="caution">
    <text evidence="2">The sequence shown here is derived from an EMBL/GenBank/DDBJ whole genome shotgun (WGS) entry which is preliminary data.</text>
</comment>
<gene>
    <name evidence="2" type="ORF">KTS37_17090</name>
</gene>
<dbReference type="EMBL" id="JAHQXE010000006">
    <property type="protein sequence ID" value="MBV0903501.1"/>
    <property type="molecule type" value="Genomic_DNA"/>
</dbReference>
<feature type="compositionally biased region" description="Polar residues" evidence="1">
    <location>
        <begin position="105"/>
        <end position="127"/>
    </location>
</feature>
<accession>A0AA41G3A1</accession>
<dbReference type="RefSeq" id="WP_162414559.1">
    <property type="nucleotide sequence ID" value="NZ_JAHQXE010000006.1"/>
</dbReference>
<evidence type="ECO:0000313" key="3">
    <source>
        <dbReference type="Proteomes" id="UP001166304"/>
    </source>
</evidence>
<evidence type="ECO:0000256" key="1">
    <source>
        <dbReference type="SAM" id="MobiDB-lite"/>
    </source>
</evidence>
<sequence length="379" mass="43107">MSLKFPRRSFLTTVGATFLVSGTASASKRTEINPVTLKGDLEEPVQPKHVKEERRRLVQQYNLDDGTNFPLYSFENDSTKIVVGYGFSIDNGVPVETVYKIPNIEGNSSTGANRTQSRLETQKSPPENDQVDETIENFHSEIDQFEQGSRNSIINDDQVSTNQVGNPEPGWDKQGELNVATAVHRTYYDGSSRQIGRIDLDSEVWKSMDENRDSEDKYACALRGEMWPSKTIDHIGEPYYRNDYSHLIQDWDATMMGSPTITESDPDNDESESIDMTLSITTSKSAGLTVDWQTPYISRSETSQPDETVGWEFTYPWRAGSDARHDHIQLYCLGESWLDSSHREYDMILDTKFEGRFKKDNPEAEGDDTLHSPVRWNKL</sequence>
<evidence type="ECO:0000313" key="2">
    <source>
        <dbReference type="EMBL" id="MBV0903501.1"/>
    </source>
</evidence>